<evidence type="ECO:0000256" key="4">
    <source>
        <dbReference type="SAM" id="MobiDB-lite"/>
    </source>
</evidence>
<dbReference type="InterPro" id="IPR019354">
    <property type="entry name" value="SMG8-like"/>
</dbReference>
<dbReference type="PANTHER" id="PTHR13091">
    <property type="entry name" value="AMPLIFIED IN BREAST CANCER 2-RELATED"/>
    <property type="match status" value="1"/>
</dbReference>
<feature type="region of interest" description="Disordered" evidence="4">
    <location>
        <begin position="511"/>
        <end position="569"/>
    </location>
</feature>
<organism evidence="5 6">
    <name type="scientific">Astrephomene gubernaculifera</name>
    <dbReference type="NCBI Taxonomy" id="47775"/>
    <lineage>
        <taxon>Eukaryota</taxon>
        <taxon>Viridiplantae</taxon>
        <taxon>Chlorophyta</taxon>
        <taxon>core chlorophytes</taxon>
        <taxon>Chlorophyceae</taxon>
        <taxon>CS clade</taxon>
        <taxon>Chlamydomonadales</taxon>
        <taxon>Astrephomenaceae</taxon>
        <taxon>Astrephomene</taxon>
    </lineage>
</organism>
<evidence type="ECO:0000256" key="2">
    <source>
        <dbReference type="ARBA" id="ARBA00023161"/>
    </source>
</evidence>
<evidence type="ECO:0000313" key="5">
    <source>
        <dbReference type="EMBL" id="GFR51419.1"/>
    </source>
</evidence>
<feature type="region of interest" description="Disordered" evidence="4">
    <location>
        <begin position="283"/>
        <end position="317"/>
    </location>
</feature>
<protein>
    <recommendedName>
        <fullName evidence="3">Nonsense-mediated mRNA decay factor SMG8</fullName>
    </recommendedName>
</protein>
<reference evidence="5 6" key="1">
    <citation type="journal article" date="2021" name="Sci. Rep.">
        <title>Genome sequencing of the multicellular alga Astrephomene provides insights into convergent evolution of germ-soma differentiation.</title>
        <authorList>
            <person name="Yamashita S."/>
            <person name="Yamamoto K."/>
            <person name="Matsuzaki R."/>
            <person name="Suzuki S."/>
            <person name="Yamaguchi H."/>
            <person name="Hirooka S."/>
            <person name="Minakuchi Y."/>
            <person name="Miyagishima S."/>
            <person name="Kawachi M."/>
            <person name="Toyoda A."/>
            <person name="Nozaki H."/>
        </authorList>
    </citation>
    <scope>NUCLEOTIDE SEQUENCE [LARGE SCALE GENOMIC DNA]</scope>
    <source>
        <strain evidence="5 6">NIES-4017</strain>
    </source>
</reference>
<feature type="compositionally biased region" description="Low complexity" evidence="4">
    <location>
        <begin position="514"/>
        <end position="538"/>
    </location>
</feature>
<feature type="compositionally biased region" description="Low complexity" evidence="4">
    <location>
        <begin position="305"/>
        <end position="317"/>
    </location>
</feature>
<evidence type="ECO:0000256" key="3">
    <source>
        <dbReference type="ARBA" id="ARBA00029509"/>
    </source>
</evidence>
<comment type="similarity">
    <text evidence="1">Belongs to the SMG8 family.</text>
</comment>
<dbReference type="GO" id="GO:0000184">
    <property type="term" value="P:nuclear-transcribed mRNA catabolic process, nonsense-mediated decay"/>
    <property type="evidence" value="ECO:0007669"/>
    <property type="project" value="UniProtKB-KW"/>
</dbReference>
<dbReference type="AlphaFoldDB" id="A0AAD3E0I8"/>
<dbReference type="Proteomes" id="UP001054857">
    <property type="component" value="Unassembled WGS sequence"/>
</dbReference>
<accession>A0AAD3E0I8</accession>
<dbReference type="EMBL" id="BMAR01000050">
    <property type="protein sequence ID" value="GFR51419.1"/>
    <property type="molecule type" value="Genomic_DNA"/>
</dbReference>
<dbReference type="PANTHER" id="PTHR13091:SF0">
    <property type="entry name" value="NONSENSE-MEDIATED MRNA DECAY FACTOR SMG8"/>
    <property type="match status" value="1"/>
</dbReference>
<comment type="caution">
    <text evidence="5">The sequence shown here is derived from an EMBL/GenBank/DDBJ whole genome shotgun (WGS) entry which is preliminary data.</text>
</comment>
<feature type="compositionally biased region" description="Low complexity" evidence="4">
    <location>
        <begin position="89"/>
        <end position="110"/>
    </location>
</feature>
<gene>
    <name evidence="5" type="ORF">Agub_g13707</name>
</gene>
<sequence>MDSVVGIAAKSLDAAHQLAKAIHGPREWSYQKWVGLNGEGVASAQAGPAVPAHALLLLSHDYSTAYLLLATHATTAELLSAAKQAAGTASASPSSSPAASASAAAPAPAAGLRRDSSGDDNPTQANAALPAGATGLQAAPTAAPPPPQLLQLPPLQALQQRHEVAVSVLLLQLFLVCDVVLVLLPTAGGAGGGGGGGAGANPLAGAVEWLSRLRLLQGARRALHQGVCGRGGSGAVSPSSAPAAAAACRAASEAKTSHQQQLEHHQQLLRDWCSRRSPPALYFVSPSDTAAPPEETLAAPPPNPSTSSPMGRRGAAAAHVAGSCQPAAGVNGIMRSLFKRCRPLPASAYSSTAADPRVGSTDPWVLCTVDLQQLVMQPGPVSLSPAEVHDVVLAALLDPDQEDVVQSASAVMAGSLGATDGLQCLRETVAAAAAATAAGNGGLNSVRGHAGRAVQAGAGMISSPPHHATAVLALQGFSSSWQCTAEVLYGAAVAAWWDAVRRPLDWSPPLGPFSTTGRRSASPSAATATTRGRSSRPGAATAATMQDLPSTSGLTSPYSSSSASPSSGD</sequence>
<name>A0AAD3E0I8_9CHLO</name>
<feature type="compositionally biased region" description="Low complexity" evidence="4">
    <location>
        <begin position="548"/>
        <end position="569"/>
    </location>
</feature>
<feature type="compositionally biased region" description="Low complexity" evidence="4">
    <location>
        <begin position="289"/>
        <end position="298"/>
    </location>
</feature>
<evidence type="ECO:0000313" key="6">
    <source>
        <dbReference type="Proteomes" id="UP001054857"/>
    </source>
</evidence>
<keyword evidence="2" id="KW-0866">Nonsense-mediated mRNA decay</keyword>
<evidence type="ECO:0000256" key="1">
    <source>
        <dbReference type="ARBA" id="ARBA00006443"/>
    </source>
</evidence>
<keyword evidence="6" id="KW-1185">Reference proteome</keyword>
<proteinExistence type="inferred from homology"/>
<feature type="region of interest" description="Disordered" evidence="4">
    <location>
        <begin position="89"/>
        <end position="128"/>
    </location>
</feature>
<feature type="non-terminal residue" evidence="5">
    <location>
        <position position="569"/>
    </location>
</feature>